<comment type="caution">
    <text evidence="2">The sequence shown here is derived from an EMBL/GenBank/DDBJ whole genome shotgun (WGS) entry which is preliminary data.</text>
</comment>
<reference evidence="2 3" key="1">
    <citation type="submission" date="2019-03" db="EMBL/GenBank/DDBJ databases">
        <title>Genomic Encyclopedia of Type Strains, Phase IV (KMG-IV): sequencing the most valuable type-strain genomes for metagenomic binning, comparative biology and taxonomic classification.</title>
        <authorList>
            <person name="Goeker M."/>
        </authorList>
    </citation>
    <scope>NUCLEOTIDE SEQUENCE [LARGE SCALE GENOMIC DNA]</scope>
    <source>
        <strain evidence="2 3">DSM 17974</strain>
    </source>
</reference>
<dbReference type="Pfam" id="PF14518">
    <property type="entry name" value="Haem_oxygenas_2"/>
    <property type="match status" value="1"/>
</dbReference>
<sequence>MESHPRRKGRYDVQVMNRQFSTYEDVEQSMLALVDEHFFQGSFLQTLCSGNYNNVQLRYFALQYGYYSRHFPRVLGAAIAAMPPIDEWWVPVADNLWDEAGRGESGRAHEKLYLTFLKSVVPDAKLDRHGIPDVPMSPAVETAIDTFIQFFREATPLQAMAAVGLGSELFAGAVMARIGEGVLHPHYQAEGAVNSLFWQVHADEHEPRHYELCKQILQRHTAPDELRLMYETGRYIALSEASMYEELHAEMMSLV</sequence>
<dbReference type="InterPro" id="IPR016084">
    <property type="entry name" value="Haem_Oase-like_multi-hlx"/>
</dbReference>
<accession>A0A4R8LKX2</accession>
<dbReference type="RefSeq" id="WP_243835093.1">
    <property type="nucleotide sequence ID" value="NZ_SORF01000008.1"/>
</dbReference>
<evidence type="ECO:0000313" key="3">
    <source>
        <dbReference type="Proteomes" id="UP000294581"/>
    </source>
</evidence>
<dbReference type="InterPro" id="IPR039068">
    <property type="entry name" value="PqqC-like"/>
</dbReference>
<proteinExistence type="predicted"/>
<evidence type="ECO:0000313" key="2">
    <source>
        <dbReference type="EMBL" id="TDY45213.1"/>
    </source>
</evidence>
<dbReference type="Proteomes" id="UP000294581">
    <property type="component" value="Unassembled WGS sequence"/>
</dbReference>
<protein>
    <submittedName>
        <fullName evidence="2">Pyrroloquinoline quinone (PQQ) biosynthesis protein C</fullName>
    </submittedName>
</protein>
<evidence type="ECO:0000256" key="1">
    <source>
        <dbReference type="ARBA" id="ARBA00023002"/>
    </source>
</evidence>
<dbReference type="AlphaFoldDB" id="A0A4R8LKX2"/>
<name>A0A4R8LKX2_9BACL</name>
<gene>
    <name evidence="2" type="ORF">C7445_10823</name>
</gene>
<keyword evidence="1" id="KW-0560">Oxidoreductase</keyword>
<dbReference type="SUPFAM" id="SSF48613">
    <property type="entry name" value="Heme oxygenase-like"/>
    <property type="match status" value="1"/>
</dbReference>
<dbReference type="PANTHER" id="PTHR40279">
    <property type="entry name" value="PQQC-LIKE PROTEIN"/>
    <property type="match status" value="1"/>
</dbReference>
<dbReference type="GO" id="GO:0016491">
    <property type="term" value="F:oxidoreductase activity"/>
    <property type="evidence" value="ECO:0007669"/>
    <property type="project" value="UniProtKB-KW"/>
</dbReference>
<keyword evidence="3" id="KW-1185">Reference proteome</keyword>
<dbReference type="Gene3D" id="1.20.910.10">
    <property type="entry name" value="Heme oxygenase-like"/>
    <property type="match status" value="1"/>
</dbReference>
<organism evidence="2 3">
    <name type="scientific">Alicyclobacillus sacchari</name>
    <dbReference type="NCBI Taxonomy" id="392010"/>
    <lineage>
        <taxon>Bacteria</taxon>
        <taxon>Bacillati</taxon>
        <taxon>Bacillota</taxon>
        <taxon>Bacilli</taxon>
        <taxon>Bacillales</taxon>
        <taxon>Alicyclobacillaceae</taxon>
        <taxon>Alicyclobacillus</taxon>
    </lineage>
</organism>
<dbReference type="PANTHER" id="PTHR40279:SF3">
    <property type="entry name" value="4-AMINOBENZOATE SYNTHASE"/>
    <property type="match status" value="1"/>
</dbReference>
<dbReference type="EMBL" id="SORF01000008">
    <property type="protein sequence ID" value="TDY45213.1"/>
    <property type="molecule type" value="Genomic_DNA"/>
</dbReference>
<dbReference type="SMART" id="SM01236">
    <property type="entry name" value="Haem_oxygenase_2"/>
    <property type="match status" value="1"/>
</dbReference>